<dbReference type="AlphaFoldDB" id="A0A7R9C074"/>
<proteinExistence type="inferred from homology"/>
<dbReference type="InterPro" id="IPR015943">
    <property type="entry name" value="WD40/YVTN_repeat-like_dom_sf"/>
</dbReference>
<feature type="repeat" description="WD" evidence="3">
    <location>
        <begin position="113"/>
        <end position="155"/>
    </location>
</feature>
<evidence type="ECO:0000256" key="1">
    <source>
        <dbReference type="ARBA" id="ARBA00022574"/>
    </source>
</evidence>
<dbReference type="InterPro" id="IPR015048">
    <property type="entry name" value="DUF1899"/>
</dbReference>
<keyword evidence="7" id="KW-1185">Reference proteome</keyword>
<dbReference type="EMBL" id="OA888071">
    <property type="protein sequence ID" value="CAD7283748.1"/>
    <property type="molecule type" value="Genomic_DNA"/>
</dbReference>
<evidence type="ECO:0000313" key="6">
    <source>
        <dbReference type="EMBL" id="CAD7283748.1"/>
    </source>
</evidence>
<keyword evidence="1 3" id="KW-0853">WD repeat</keyword>
<feature type="repeat" description="WD" evidence="3">
    <location>
        <begin position="156"/>
        <end position="197"/>
    </location>
</feature>
<dbReference type="InterPro" id="IPR015505">
    <property type="entry name" value="Coronin"/>
</dbReference>
<name>A0A7R9C074_9CRUS</name>
<feature type="non-terminal residue" evidence="6">
    <location>
        <position position="1"/>
    </location>
</feature>
<dbReference type="InterPro" id="IPR001680">
    <property type="entry name" value="WD40_rpt"/>
</dbReference>
<comment type="similarity">
    <text evidence="4">Belongs to the WD repeat coronin family.</text>
</comment>
<evidence type="ECO:0000256" key="3">
    <source>
        <dbReference type="PROSITE-ProRule" id="PRU00221"/>
    </source>
</evidence>
<evidence type="ECO:0000313" key="7">
    <source>
        <dbReference type="Proteomes" id="UP000678499"/>
    </source>
</evidence>
<dbReference type="Pfam" id="PF08953">
    <property type="entry name" value="DUF1899"/>
    <property type="match status" value="1"/>
</dbReference>
<dbReference type="EMBL" id="CAJPEX010006034">
    <property type="protein sequence ID" value="CAG0923900.1"/>
    <property type="molecule type" value="Genomic_DNA"/>
</dbReference>
<protein>
    <recommendedName>
        <fullName evidence="4">Coronin</fullName>
    </recommendedName>
</protein>
<dbReference type="PROSITE" id="PS00678">
    <property type="entry name" value="WD_REPEATS_1"/>
    <property type="match status" value="1"/>
</dbReference>
<dbReference type="GO" id="GO:0051015">
    <property type="term" value="F:actin filament binding"/>
    <property type="evidence" value="ECO:0007669"/>
    <property type="project" value="TreeGrafter"/>
</dbReference>
<feature type="repeat" description="WD" evidence="3">
    <location>
        <begin position="58"/>
        <end position="92"/>
    </location>
</feature>
<dbReference type="Proteomes" id="UP000678499">
    <property type="component" value="Unassembled WGS sequence"/>
</dbReference>
<gene>
    <name evidence="6" type="ORF">NMOB1V02_LOCUS11360</name>
</gene>
<dbReference type="SMART" id="SM00320">
    <property type="entry name" value="WD40"/>
    <property type="match status" value="3"/>
</dbReference>
<organism evidence="6">
    <name type="scientific">Notodromas monacha</name>
    <dbReference type="NCBI Taxonomy" id="399045"/>
    <lineage>
        <taxon>Eukaryota</taxon>
        <taxon>Metazoa</taxon>
        <taxon>Ecdysozoa</taxon>
        <taxon>Arthropoda</taxon>
        <taxon>Crustacea</taxon>
        <taxon>Oligostraca</taxon>
        <taxon>Ostracoda</taxon>
        <taxon>Podocopa</taxon>
        <taxon>Podocopida</taxon>
        <taxon>Cypridocopina</taxon>
        <taxon>Cypridoidea</taxon>
        <taxon>Cyprididae</taxon>
        <taxon>Notodromas</taxon>
    </lineage>
</organism>
<dbReference type="Pfam" id="PF00400">
    <property type="entry name" value="WD40"/>
    <property type="match status" value="3"/>
</dbReference>
<dbReference type="InterPro" id="IPR019775">
    <property type="entry name" value="WD40_repeat_CS"/>
</dbReference>
<evidence type="ECO:0000256" key="4">
    <source>
        <dbReference type="RuleBase" id="RU280818"/>
    </source>
</evidence>
<dbReference type="PANTHER" id="PTHR10856:SF44">
    <property type="entry name" value="CORONIN"/>
    <property type="match status" value="1"/>
</dbReference>
<keyword evidence="2 4" id="KW-0677">Repeat</keyword>
<dbReference type="Gene3D" id="2.130.10.10">
    <property type="entry name" value="YVTN repeat-like/Quinoprotein amine dehydrogenase"/>
    <property type="match status" value="1"/>
</dbReference>
<evidence type="ECO:0000259" key="5">
    <source>
        <dbReference type="Pfam" id="PF08953"/>
    </source>
</evidence>
<dbReference type="InterPro" id="IPR036322">
    <property type="entry name" value="WD40_repeat_dom_sf"/>
</dbReference>
<feature type="domain" description="DUF1899" evidence="5">
    <location>
        <begin position="1"/>
        <end position="31"/>
    </location>
</feature>
<dbReference type="PROSITE" id="PS50082">
    <property type="entry name" value="WD_REPEATS_2"/>
    <property type="match status" value="3"/>
</dbReference>
<sequence>FCAVNPKFLAVVTEVAGGGCFAVVPINEVRRRTAVRFAARHDLLCGFTGRVDLVVGRVTGHTGPVLDIKWNPFNDNVIASCSDDCTVKLWHIPDGGVRGRGGTATLDEWLVDLHGHTRRVGHVEWHPTVDGVLVSAGFDRLLIVWNIAQGNAIRVLDMHPDSVYSLSFNRDGSRLATTCKDKKLRIIDPRSGKLIQLYLGMTKMNLVMNRPIGVAPEPHYG</sequence>
<accession>A0A7R9C074</accession>
<dbReference type="SUPFAM" id="SSF50978">
    <property type="entry name" value="WD40 repeat-like"/>
    <property type="match status" value="1"/>
</dbReference>
<dbReference type="OrthoDB" id="1850764at2759"/>
<reference evidence="6" key="1">
    <citation type="submission" date="2020-11" db="EMBL/GenBank/DDBJ databases">
        <authorList>
            <person name="Tran Van P."/>
        </authorList>
    </citation>
    <scope>NUCLEOTIDE SEQUENCE</scope>
</reference>
<evidence type="ECO:0000256" key="2">
    <source>
        <dbReference type="ARBA" id="ARBA00022737"/>
    </source>
</evidence>
<dbReference type="PANTHER" id="PTHR10856">
    <property type="entry name" value="CORONIN"/>
    <property type="match status" value="1"/>
</dbReference>
<dbReference type="PROSITE" id="PS50294">
    <property type="entry name" value="WD_REPEATS_REGION"/>
    <property type="match status" value="2"/>
</dbReference>